<evidence type="ECO:0000313" key="1">
    <source>
        <dbReference type="EMBL" id="MBC2474701.1"/>
    </source>
</evidence>
<accession>A0AAW3W746</accession>
<name>A0AAW3W746_CLOBE</name>
<gene>
    <name evidence="1" type="ORF">HGI39_08295</name>
</gene>
<comment type="caution">
    <text evidence="1">The sequence shown here is derived from an EMBL/GenBank/DDBJ whole genome shotgun (WGS) entry which is preliminary data.</text>
</comment>
<dbReference type="InterPro" id="IPR022605">
    <property type="entry name" value="DUF2920"/>
</dbReference>
<sequence>MSEQFEFNCNGHNSIYTKDYLENNYNERNFKVYFSTPDNGVNCETGLLLLIAGFDANSQSNIYKKMRQNFSDLYNLVTIQCDYFGSEFMQNNLPLNLSKDSINILNNFDLFMNDNIINFDKLKNIREQISLTATASISESPENFNDMSYMQSIDNITAVLNVINILYNNNYNFNTNKIIIMGQSQGAYLSYLCNTMCRGLFTHILDNSAWTYPHYLKSLRTIGSQLTDNTYISATFDYFAKRINLNTDYLQLSNLYKNIDNSCIIISYHGTNDNLALLDDKVNELSNINNVTLNIISDINLKDSIFKNTNHGLGADFIKLFDFFYKKYVTDITHNSLLNFENNTILNGSNLEIDYTNGIPIVIGFNNLF</sequence>
<organism evidence="1 2">
    <name type="scientific">Clostridium beijerinckii</name>
    <name type="common">Clostridium MP</name>
    <dbReference type="NCBI Taxonomy" id="1520"/>
    <lineage>
        <taxon>Bacteria</taxon>
        <taxon>Bacillati</taxon>
        <taxon>Bacillota</taxon>
        <taxon>Clostridia</taxon>
        <taxon>Eubacteriales</taxon>
        <taxon>Clostridiaceae</taxon>
        <taxon>Clostridium</taxon>
    </lineage>
</organism>
<evidence type="ECO:0000313" key="2">
    <source>
        <dbReference type="Proteomes" id="UP001194098"/>
    </source>
</evidence>
<dbReference type="Gene3D" id="3.40.50.1820">
    <property type="entry name" value="alpha/beta hydrolase"/>
    <property type="match status" value="1"/>
</dbReference>
<proteinExistence type="predicted"/>
<reference evidence="1" key="2">
    <citation type="journal article" date="2022" name="Nat. Biotechnol.">
        <title>Carbon-negative production of acetone and isopropanol by gas fermentation at industrial pilot scale.</title>
        <authorList>
            <person name="Liew F.E."/>
            <person name="Nogle R."/>
            <person name="Abdalla T."/>
            <person name="Rasor B.J."/>
            <person name="Canter C."/>
            <person name="Jensen R.O."/>
            <person name="Wang L."/>
            <person name="Strutz J."/>
            <person name="Chirania P."/>
            <person name="De Tissera S."/>
            <person name="Mueller A.P."/>
            <person name="Ruan Z."/>
            <person name="Gao A."/>
            <person name="Tran L."/>
            <person name="Engle N.L."/>
            <person name="Bromley J.C."/>
            <person name="Daniell J."/>
            <person name="Conrado R."/>
            <person name="Tschaplinski T.J."/>
            <person name="Giannone R.J."/>
            <person name="Hettich R.L."/>
            <person name="Karim A.S."/>
            <person name="Simpson S.D."/>
            <person name="Brown S.D."/>
            <person name="Leang C."/>
            <person name="Jewett M.C."/>
            <person name="Kopke M."/>
        </authorList>
    </citation>
    <scope>NUCLEOTIDE SEQUENCE</scope>
    <source>
        <strain evidence="1">DJ015</strain>
    </source>
</reference>
<dbReference type="Proteomes" id="UP001194098">
    <property type="component" value="Unassembled WGS sequence"/>
</dbReference>
<dbReference type="RefSeq" id="WP_171781367.1">
    <property type="nucleotide sequence ID" value="NZ_JABAGV010000016.1"/>
</dbReference>
<reference evidence="1" key="1">
    <citation type="submission" date="2020-04" db="EMBL/GenBank/DDBJ databases">
        <authorList>
            <person name="Brown S."/>
        </authorList>
    </citation>
    <scope>NUCLEOTIDE SEQUENCE</scope>
    <source>
        <strain evidence="1">DJ015</strain>
    </source>
</reference>
<dbReference type="SUPFAM" id="SSF53474">
    <property type="entry name" value="alpha/beta-Hydrolases"/>
    <property type="match status" value="1"/>
</dbReference>
<dbReference type="Pfam" id="PF11144">
    <property type="entry name" value="DUF2920"/>
    <property type="match status" value="1"/>
</dbReference>
<dbReference type="InterPro" id="IPR029058">
    <property type="entry name" value="AB_hydrolase_fold"/>
</dbReference>
<dbReference type="EMBL" id="JABAGV010000016">
    <property type="protein sequence ID" value="MBC2474701.1"/>
    <property type="molecule type" value="Genomic_DNA"/>
</dbReference>
<protein>
    <submittedName>
        <fullName evidence="1">DUF2920 family protein</fullName>
    </submittedName>
</protein>
<dbReference type="AlphaFoldDB" id="A0AAW3W746"/>